<reference evidence="1 2" key="1">
    <citation type="journal article" date="2012" name="J. Bacteriol.">
        <title>Genome Sequence of Fibrella aestuarina BUZ 2T, a Filamentous Marine Bacterium.</title>
        <authorList>
            <person name="Filippini M."/>
            <person name="Qi W."/>
            <person name="Blom J."/>
            <person name="Goesmann A."/>
            <person name="Smits T.H."/>
            <person name="Bagheri H.C."/>
        </authorList>
    </citation>
    <scope>NUCLEOTIDE SEQUENCE [LARGE SCALE GENOMIC DNA]</scope>
    <source>
        <strain evidence="2">BUZ 2T</strain>
    </source>
</reference>
<dbReference type="HOGENOM" id="CLU_1265369_0_0_10"/>
<dbReference type="Proteomes" id="UP000011058">
    <property type="component" value="Chromosome"/>
</dbReference>
<name>I0K3P7_9BACT</name>
<gene>
    <name evidence="1" type="ORF">FAES_0739</name>
</gene>
<evidence type="ECO:0000313" key="1">
    <source>
        <dbReference type="EMBL" id="CCG98750.1"/>
    </source>
</evidence>
<dbReference type="RefSeq" id="WP_015329850.1">
    <property type="nucleotide sequence ID" value="NC_020054.1"/>
</dbReference>
<dbReference type="AlphaFoldDB" id="I0K3P7"/>
<sequence>MQLYYVYRRVGKRTRNSVVYVSARSSKAICLFLLLIWATQLSFCQTVVEKSTIQLSFSAPQPKATGVAPPMPPSDFIVRDLLDAMKAANQDLPYCFNAIDWVSFRLTAPNTIDSIRVSGEFLPNYLTDFFESRVLASQPYWQYITQNTRKSIRIRLPVSFSNYCLDSREPKPSQQYLDDMKKVDSVSSQPRRFVRGLKAMQESESEVMLWPIYFHRVK</sequence>
<dbReference type="KEGG" id="fae:FAES_0739"/>
<dbReference type="EMBL" id="HE796683">
    <property type="protein sequence ID" value="CCG98750.1"/>
    <property type="molecule type" value="Genomic_DNA"/>
</dbReference>
<accession>I0K3P7</accession>
<evidence type="ECO:0000313" key="2">
    <source>
        <dbReference type="Proteomes" id="UP000011058"/>
    </source>
</evidence>
<organism evidence="1 2">
    <name type="scientific">Fibrella aestuarina BUZ 2</name>
    <dbReference type="NCBI Taxonomy" id="1166018"/>
    <lineage>
        <taxon>Bacteria</taxon>
        <taxon>Pseudomonadati</taxon>
        <taxon>Bacteroidota</taxon>
        <taxon>Cytophagia</taxon>
        <taxon>Cytophagales</taxon>
        <taxon>Spirosomataceae</taxon>
        <taxon>Fibrella</taxon>
    </lineage>
</organism>
<proteinExistence type="predicted"/>
<protein>
    <submittedName>
        <fullName evidence="1">Uncharacterized protein</fullName>
    </submittedName>
</protein>
<keyword evidence="2" id="KW-1185">Reference proteome</keyword>
<dbReference type="OrthoDB" id="971494at2"/>